<dbReference type="Proteomes" id="UP000326396">
    <property type="component" value="Linkage Group LG1"/>
</dbReference>
<dbReference type="GO" id="GO:0006508">
    <property type="term" value="P:proteolysis"/>
    <property type="evidence" value="ECO:0007669"/>
    <property type="project" value="UniProtKB-KW"/>
</dbReference>
<dbReference type="Pfam" id="PF14543">
    <property type="entry name" value="TAXi_N"/>
    <property type="match status" value="1"/>
</dbReference>
<dbReference type="OrthoDB" id="2747330at2759"/>
<gene>
    <name evidence="9" type="ORF">E3N88_01329</name>
</gene>
<dbReference type="InterPro" id="IPR033121">
    <property type="entry name" value="PEPTIDASE_A1"/>
</dbReference>
<evidence type="ECO:0000256" key="1">
    <source>
        <dbReference type="ARBA" id="ARBA00007447"/>
    </source>
</evidence>
<comment type="similarity">
    <text evidence="1">Belongs to the peptidase A1 family.</text>
</comment>
<evidence type="ECO:0000313" key="10">
    <source>
        <dbReference type="Proteomes" id="UP000326396"/>
    </source>
</evidence>
<feature type="active site" evidence="6">
    <location>
        <position position="117"/>
    </location>
</feature>
<feature type="chain" id="PRO_5024276704" description="Peptidase A1 domain-containing protein" evidence="7">
    <location>
        <begin position="27"/>
        <end position="469"/>
    </location>
</feature>
<reference evidence="9 10" key="1">
    <citation type="submission" date="2019-05" db="EMBL/GenBank/DDBJ databases">
        <title>Mikania micrantha, genome provides insights into the molecular mechanism of rapid growth.</title>
        <authorList>
            <person name="Liu B."/>
        </authorList>
    </citation>
    <scope>NUCLEOTIDE SEQUENCE [LARGE SCALE GENOMIC DNA]</scope>
    <source>
        <strain evidence="9">NLD-2019</strain>
        <tissue evidence="9">Leaf</tissue>
    </source>
</reference>
<accession>A0A5N6Q1B5</accession>
<dbReference type="AlphaFoldDB" id="A0A5N6Q1B5"/>
<comment type="caution">
    <text evidence="9">The sequence shown here is derived from an EMBL/GenBank/DDBJ whole genome shotgun (WGS) entry which is preliminary data.</text>
</comment>
<keyword evidence="4" id="KW-0378">Hydrolase</keyword>
<dbReference type="EMBL" id="SZYD01000001">
    <property type="protein sequence ID" value="KAD7478193.1"/>
    <property type="molecule type" value="Genomic_DNA"/>
</dbReference>
<dbReference type="GO" id="GO:0004190">
    <property type="term" value="F:aspartic-type endopeptidase activity"/>
    <property type="evidence" value="ECO:0007669"/>
    <property type="project" value="UniProtKB-KW"/>
</dbReference>
<dbReference type="Pfam" id="PF14541">
    <property type="entry name" value="TAXi_C"/>
    <property type="match status" value="1"/>
</dbReference>
<keyword evidence="5" id="KW-0325">Glycoprotein</keyword>
<feature type="active site" evidence="6">
    <location>
        <position position="338"/>
    </location>
</feature>
<dbReference type="InterPro" id="IPR021109">
    <property type="entry name" value="Peptidase_aspartic_dom_sf"/>
</dbReference>
<dbReference type="InterPro" id="IPR032799">
    <property type="entry name" value="TAXi_C"/>
</dbReference>
<dbReference type="FunFam" id="2.40.70.10:FF:000034">
    <property type="entry name" value="Aspartyl protease family protein"/>
    <property type="match status" value="1"/>
</dbReference>
<dbReference type="PROSITE" id="PS51767">
    <property type="entry name" value="PEPTIDASE_A1"/>
    <property type="match status" value="1"/>
</dbReference>
<feature type="domain" description="Peptidase A1" evidence="8">
    <location>
        <begin position="99"/>
        <end position="464"/>
    </location>
</feature>
<evidence type="ECO:0000259" key="8">
    <source>
        <dbReference type="PROSITE" id="PS51767"/>
    </source>
</evidence>
<keyword evidence="10" id="KW-1185">Reference proteome</keyword>
<evidence type="ECO:0000256" key="2">
    <source>
        <dbReference type="ARBA" id="ARBA00022670"/>
    </source>
</evidence>
<dbReference type="SUPFAM" id="SSF50630">
    <property type="entry name" value="Acid proteases"/>
    <property type="match status" value="1"/>
</dbReference>
<dbReference type="InterPro" id="IPR032861">
    <property type="entry name" value="TAXi_N"/>
</dbReference>
<evidence type="ECO:0000256" key="6">
    <source>
        <dbReference type="PIRSR" id="PIRSR601461-1"/>
    </source>
</evidence>
<dbReference type="GO" id="GO:0005576">
    <property type="term" value="C:extracellular region"/>
    <property type="evidence" value="ECO:0007669"/>
    <property type="project" value="TreeGrafter"/>
</dbReference>
<dbReference type="InterPro" id="IPR051708">
    <property type="entry name" value="Plant_Aspart_Prot_A1"/>
</dbReference>
<evidence type="ECO:0000313" key="9">
    <source>
        <dbReference type="EMBL" id="KAD7478193.1"/>
    </source>
</evidence>
<protein>
    <recommendedName>
        <fullName evidence="8">Peptidase A1 domain-containing protein</fullName>
    </recommendedName>
</protein>
<name>A0A5N6Q1B5_9ASTR</name>
<evidence type="ECO:0000256" key="4">
    <source>
        <dbReference type="ARBA" id="ARBA00022801"/>
    </source>
</evidence>
<proteinExistence type="inferred from homology"/>
<sequence length="469" mass="50963">MHPSMAFSLITILSLISILCIPSSSSQDTLQLSLTPISNPHIAASQQSESQTNQHPWMQTVNYLASSSLARAHHLKNPKLNSSASTSAIPLFPVGYGGYSVSLSFGSPAQKLSFVMDTGSSLVWFPCTKRYQCYGCDFSTGNQTGISKFIPKLSSSVKILGCSNKKCGWVFGSTDPVQCNGKEICPAYILQYGSGSTSGLMLSETLKFPEGDVTDFVVGCSIISTRQPSGIAGFGRGPASLPVQMGLKKFSYCLVSHRFDDKPVSSDLLLVRSSSGSSTKDIGVSYTKFHKNPVTSRTSFADYYYLNLRKITVGGKPVKISYDFLVPGSDGNGGTIIDSGTTFTFMDDHVHNLVAKEFENQLSKYHRAVDVEKMSGLRPCFNLTGKSVELPELMFHFKGGAKLTLPMADYFSFLGDSGVLCMTIVSSNRVGSGPKTGPSIIIGNYQQQNIYLEYDLEKERLGFKKQICK</sequence>
<dbReference type="InterPro" id="IPR034161">
    <property type="entry name" value="Pepsin-like_plant"/>
</dbReference>
<keyword evidence="2" id="KW-0645">Protease</keyword>
<dbReference type="PRINTS" id="PR00792">
    <property type="entry name" value="PEPSIN"/>
</dbReference>
<dbReference type="InterPro" id="IPR001461">
    <property type="entry name" value="Aspartic_peptidase_A1"/>
</dbReference>
<feature type="signal peptide" evidence="7">
    <location>
        <begin position="1"/>
        <end position="26"/>
    </location>
</feature>
<dbReference type="Gene3D" id="2.40.70.10">
    <property type="entry name" value="Acid Proteases"/>
    <property type="match status" value="2"/>
</dbReference>
<dbReference type="CDD" id="cd05476">
    <property type="entry name" value="pepsin_A_like_plant"/>
    <property type="match status" value="1"/>
</dbReference>
<dbReference type="PANTHER" id="PTHR47967">
    <property type="entry name" value="OS07G0603500 PROTEIN-RELATED"/>
    <property type="match status" value="1"/>
</dbReference>
<organism evidence="9 10">
    <name type="scientific">Mikania micrantha</name>
    <name type="common">bitter vine</name>
    <dbReference type="NCBI Taxonomy" id="192012"/>
    <lineage>
        <taxon>Eukaryota</taxon>
        <taxon>Viridiplantae</taxon>
        <taxon>Streptophyta</taxon>
        <taxon>Embryophyta</taxon>
        <taxon>Tracheophyta</taxon>
        <taxon>Spermatophyta</taxon>
        <taxon>Magnoliopsida</taxon>
        <taxon>eudicotyledons</taxon>
        <taxon>Gunneridae</taxon>
        <taxon>Pentapetalae</taxon>
        <taxon>asterids</taxon>
        <taxon>campanulids</taxon>
        <taxon>Asterales</taxon>
        <taxon>Asteraceae</taxon>
        <taxon>Asteroideae</taxon>
        <taxon>Heliantheae alliance</taxon>
        <taxon>Eupatorieae</taxon>
        <taxon>Mikania</taxon>
    </lineage>
</organism>
<evidence type="ECO:0000256" key="7">
    <source>
        <dbReference type="SAM" id="SignalP"/>
    </source>
</evidence>
<keyword evidence="3" id="KW-0064">Aspartyl protease</keyword>
<keyword evidence="7" id="KW-0732">Signal</keyword>
<evidence type="ECO:0000256" key="5">
    <source>
        <dbReference type="ARBA" id="ARBA00023180"/>
    </source>
</evidence>
<evidence type="ECO:0000256" key="3">
    <source>
        <dbReference type="ARBA" id="ARBA00022750"/>
    </source>
</evidence>
<dbReference type="PANTHER" id="PTHR47967:SF36">
    <property type="entry name" value="PEPTIDASE A1 DOMAIN-CONTAINING PROTEIN"/>
    <property type="match status" value="1"/>
</dbReference>